<dbReference type="AlphaFoldDB" id="A0A7S4T6A3"/>
<comment type="similarity">
    <text evidence="1">Belongs to the TRAFAC class dynamin-like GTPase superfamily. IRG family.</text>
</comment>
<dbReference type="InterPro" id="IPR051515">
    <property type="entry name" value="IRG"/>
</dbReference>
<gene>
    <name evidence="8" type="ORF">AMON00008_LOCUS63270</name>
</gene>
<feature type="region of interest" description="Disordered" evidence="6">
    <location>
        <begin position="318"/>
        <end position="348"/>
    </location>
</feature>
<evidence type="ECO:0000256" key="6">
    <source>
        <dbReference type="SAM" id="MobiDB-lite"/>
    </source>
</evidence>
<feature type="domain" description="IRG-type G" evidence="7">
    <location>
        <begin position="142"/>
        <end position="316"/>
    </location>
</feature>
<dbReference type="InterPro" id="IPR007743">
    <property type="entry name" value="Immunity-related_GTPase-like"/>
</dbReference>
<feature type="compositionally biased region" description="Low complexity" evidence="6">
    <location>
        <begin position="326"/>
        <end position="339"/>
    </location>
</feature>
<evidence type="ECO:0000259" key="7">
    <source>
        <dbReference type="PROSITE" id="PS51716"/>
    </source>
</evidence>
<dbReference type="Gene3D" id="3.40.50.300">
    <property type="entry name" value="P-loop containing nucleotide triphosphate hydrolases"/>
    <property type="match status" value="1"/>
</dbReference>
<evidence type="ECO:0000256" key="3">
    <source>
        <dbReference type="ARBA" id="ARBA00022801"/>
    </source>
</evidence>
<protein>
    <recommendedName>
        <fullName evidence="7">IRG-type G domain-containing protein</fullName>
    </recommendedName>
</protein>
<dbReference type="GO" id="GO:0016020">
    <property type="term" value="C:membrane"/>
    <property type="evidence" value="ECO:0007669"/>
    <property type="project" value="InterPro"/>
</dbReference>
<proteinExistence type="inferred from homology"/>
<organism evidence="8">
    <name type="scientific">Alexandrium monilatum</name>
    <dbReference type="NCBI Taxonomy" id="311494"/>
    <lineage>
        <taxon>Eukaryota</taxon>
        <taxon>Sar</taxon>
        <taxon>Alveolata</taxon>
        <taxon>Dinophyceae</taxon>
        <taxon>Gonyaulacales</taxon>
        <taxon>Pyrocystaceae</taxon>
        <taxon>Alexandrium</taxon>
    </lineage>
</organism>
<reference evidence="8" key="1">
    <citation type="submission" date="2021-01" db="EMBL/GenBank/DDBJ databases">
        <authorList>
            <person name="Corre E."/>
            <person name="Pelletier E."/>
            <person name="Niang G."/>
            <person name="Scheremetjew M."/>
            <person name="Finn R."/>
            <person name="Kale V."/>
            <person name="Holt S."/>
            <person name="Cochrane G."/>
            <person name="Meng A."/>
            <person name="Brown T."/>
            <person name="Cohen L."/>
        </authorList>
    </citation>
    <scope>NUCLEOTIDE SEQUENCE</scope>
    <source>
        <strain evidence="8">CCMP3105</strain>
    </source>
</reference>
<dbReference type="PANTHER" id="PTHR32341">
    <property type="entry name" value="INTERFERON-INDUCIBLE GTPASE"/>
    <property type="match status" value="1"/>
</dbReference>
<keyword evidence="2" id="KW-0547">Nucleotide-binding</keyword>
<accession>A0A7S4T6A3</accession>
<evidence type="ECO:0000256" key="5">
    <source>
        <dbReference type="SAM" id="Coils"/>
    </source>
</evidence>
<feature type="region of interest" description="Disordered" evidence="6">
    <location>
        <begin position="54"/>
        <end position="73"/>
    </location>
</feature>
<evidence type="ECO:0000256" key="1">
    <source>
        <dbReference type="ARBA" id="ARBA00005429"/>
    </source>
</evidence>
<feature type="compositionally biased region" description="Polar residues" evidence="6">
    <location>
        <begin position="57"/>
        <end position="66"/>
    </location>
</feature>
<dbReference type="GO" id="GO:0016787">
    <property type="term" value="F:hydrolase activity"/>
    <property type="evidence" value="ECO:0007669"/>
    <property type="project" value="UniProtKB-KW"/>
</dbReference>
<evidence type="ECO:0000256" key="2">
    <source>
        <dbReference type="ARBA" id="ARBA00022741"/>
    </source>
</evidence>
<keyword evidence="4" id="KW-0342">GTP-binding</keyword>
<dbReference type="EMBL" id="HBNR01088283">
    <property type="protein sequence ID" value="CAE4666583.1"/>
    <property type="molecule type" value="Transcribed_RNA"/>
</dbReference>
<sequence length="657" mass="70913">MGSVPATLADAPETLGQAIRPSALANVIRGNVLLVAGVVTDSEDAISLGRQIAAGSSEATSSNGPRQPSPEEVAQMREELERFKRELSRARAEPLGSDAELLAGELERREAELREMEDRHRQLEEEVVNYPRPAYLGDAADGRVDIAVVGNSGVGKSLLINSLRGVQRGDPGWAPVGVNQTTEDPVAYAVPGQPGVRLWDLPGASSQQFPRGGYTRAIGLRHFELVLVVTTCRFTQTEAALLGELAASDVPSFVVRTMVDIDITSNQADHGQGPEETKCGIVEDLRGRGVPHVYLVNARQPGEHDFPRLIEDVLAAARKPRSQRQAEAQGAGDPAKAAQPPAPKAHRPAVQFEAGEAAELWSVKHKTWVKCVVEGPCEEPGKYDVVVPSAPAGSQRFPKIPAAALRKEHAFKAGEDAEIIVLQGPMAGSWIRCKVLAEGDKPDTYNVHIPAAPPDKRNLRSIPSAALRKAAESQRQQVQEPLLDVDSLKTILRTFEEISRSAEFRATIDSLQEMGLQREEVRNMKKTFITHQFTPVLAKHGLRASSGGWGALLALVKAQGDDHEVAKLAHEVERNIRVGIGDFFGIKPGQGGQVDAMRHFPQRLRDLAGGFVWQVVSQSRQAAQAQAARGAPTSRVQGAAADCVNPLSRSMVSMLRS</sequence>
<dbReference type="PANTHER" id="PTHR32341:SF10">
    <property type="entry name" value="INTERFERON-INDUCIBLE GTPASE 5"/>
    <property type="match status" value="1"/>
</dbReference>
<dbReference type="InterPro" id="IPR030385">
    <property type="entry name" value="G_IRG_dom"/>
</dbReference>
<evidence type="ECO:0000256" key="4">
    <source>
        <dbReference type="ARBA" id="ARBA00023134"/>
    </source>
</evidence>
<dbReference type="InterPro" id="IPR027417">
    <property type="entry name" value="P-loop_NTPase"/>
</dbReference>
<dbReference type="PROSITE" id="PS51716">
    <property type="entry name" value="G_IRG"/>
    <property type="match status" value="1"/>
</dbReference>
<dbReference type="SUPFAM" id="SSF52540">
    <property type="entry name" value="P-loop containing nucleoside triphosphate hydrolases"/>
    <property type="match status" value="1"/>
</dbReference>
<keyword evidence="3" id="KW-0378">Hydrolase</keyword>
<feature type="coiled-coil region" evidence="5">
    <location>
        <begin position="73"/>
        <end position="126"/>
    </location>
</feature>
<keyword evidence="5" id="KW-0175">Coiled coil</keyword>
<name>A0A7S4T6A3_9DINO</name>
<dbReference type="GO" id="GO:0005525">
    <property type="term" value="F:GTP binding"/>
    <property type="evidence" value="ECO:0007669"/>
    <property type="project" value="UniProtKB-KW"/>
</dbReference>
<dbReference type="Pfam" id="PF05049">
    <property type="entry name" value="IIGP"/>
    <property type="match status" value="1"/>
</dbReference>
<evidence type="ECO:0000313" key="8">
    <source>
        <dbReference type="EMBL" id="CAE4666583.1"/>
    </source>
</evidence>